<accession>A0ABR2TCU8</accession>
<reference evidence="3 4" key="1">
    <citation type="journal article" date="2024" name="G3 (Bethesda)">
        <title>Genome assembly of Hibiscus sabdariffa L. provides insights into metabolisms of medicinal natural products.</title>
        <authorList>
            <person name="Kim T."/>
        </authorList>
    </citation>
    <scope>NUCLEOTIDE SEQUENCE [LARGE SCALE GENOMIC DNA]</scope>
    <source>
        <strain evidence="3">TK-2024</strain>
        <tissue evidence="3">Old leaves</tissue>
    </source>
</reference>
<keyword evidence="2" id="KW-0472">Membrane</keyword>
<dbReference type="EMBL" id="JBBPBN010000006">
    <property type="protein sequence ID" value="KAK9035207.1"/>
    <property type="molecule type" value="Genomic_DNA"/>
</dbReference>
<evidence type="ECO:0000313" key="3">
    <source>
        <dbReference type="EMBL" id="KAK9035207.1"/>
    </source>
</evidence>
<organism evidence="3 4">
    <name type="scientific">Hibiscus sabdariffa</name>
    <name type="common">roselle</name>
    <dbReference type="NCBI Taxonomy" id="183260"/>
    <lineage>
        <taxon>Eukaryota</taxon>
        <taxon>Viridiplantae</taxon>
        <taxon>Streptophyta</taxon>
        <taxon>Embryophyta</taxon>
        <taxon>Tracheophyta</taxon>
        <taxon>Spermatophyta</taxon>
        <taxon>Magnoliopsida</taxon>
        <taxon>eudicotyledons</taxon>
        <taxon>Gunneridae</taxon>
        <taxon>Pentapetalae</taxon>
        <taxon>rosids</taxon>
        <taxon>malvids</taxon>
        <taxon>Malvales</taxon>
        <taxon>Malvaceae</taxon>
        <taxon>Malvoideae</taxon>
        <taxon>Hibiscus</taxon>
    </lineage>
</organism>
<feature type="region of interest" description="Disordered" evidence="1">
    <location>
        <begin position="383"/>
        <end position="402"/>
    </location>
</feature>
<dbReference type="InterPro" id="IPR007877">
    <property type="entry name" value="DUF707"/>
</dbReference>
<keyword evidence="2" id="KW-0812">Transmembrane</keyword>
<protein>
    <submittedName>
        <fullName evidence="3">Uncharacterized protein</fullName>
    </submittedName>
</protein>
<evidence type="ECO:0000313" key="4">
    <source>
        <dbReference type="Proteomes" id="UP001396334"/>
    </source>
</evidence>
<proteinExistence type="predicted"/>
<keyword evidence="2" id="KW-1133">Transmembrane helix</keyword>
<comment type="caution">
    <text evidence="3">The sequence shown here is derived from an EMBL/GenBank/DDBJ whole genome shotgun (WGS) entry which is preliminary data.</text>
</comment>
<name>A0ABR2TCU8_9ROSI</name>
<feature type="transmembrane region" description="Helical" evidence="2">
    <location>
        <begin position="78"/>
        <end position="97"/>
    </location>
</feature>
<feature type="compositionally biased region" description="Polar residues" evidence="1">
    <location>
        <begin position="383"/>
        <end position="397"/>
    </location>
</feature>
<dbReference type="Pfam" id="PF05212">
    <property type="entry name" value="DUF707"/>
    <property type="match status" value="1"/>
</dbReference>
<evidence type="ECO:0000256" key="1">
    <source>
        <dbReference type="SAM" id="MobiDB-lite"/>
    </source>
</evidence>
<keyword evidence="4" id="KW-1185">Reference proteome</keyword>
<dbReference type="PANTHER" id="PTHR31210">
    <property type="entry name" value="OS06G0731900 PROTEIN"/>
    <property type="match status" value="1"/>
</dbReference>
<sequence>MLKNLFSLTKKASVRLVAVRNGYGMCVSHKDNVCTAFFHHLKILHNPIEWKIEMKKRMSTSISTKAEAKRQRLFTHRFLPMFLLLSAAFFVGSAFTITDYKERILGWGSVMVLQYTRPKICETHCRAYGSEALPRGIISETSDLEMLPLWGLQNKKKPKLSKNLLAIAVGIKQKENVNKMVKKFPESDFAMMLFHYDGIVDQWKDLEWNDRAIHVSAANQTKWWFAKRFLHPDIVSEYAYIFLWDEDLGVDHFDAKRYLSIIKKEGLEISQPALDPEKSELHHPITARDKNSTVHRRTYKEIGRTKCNENSTGPPCTGFVEMMAPVFSRASWRCSWHMIQSDLVYGWGLDFQLGYCAQGDRTQKIGVVDSEYLVHDALPTLGGSESNKGASTSSETGGRSEVKKQSYIELEIFKNRWKRAVQQDNCWSDPFDLSTKKQ</sequence>
<dbReference type="PANTHER" id="PTHR31210:SF8">
    <property type="entry name" value="DUF707 DOMAIN-CONTAINING PROTEIN"/>
    <property type="match status" value="1"/>
</dbReference>
<gene>
    <name evidence="3" type="ORF">V6N11_077255</name>
</gene>
<evidence type="ECO:0000256" key="2">
    <source>
        <dbReference type="SAM" id="Phobius"/>
    </source>
</evidence>
<dbReference type="Proteomes" id="UP001396334">
    <property type="component" value="Unassembled WGS sequence"/>
</dbReference>